<reference evidence="4 5" key="1">
    <citation type="journal article" date="2022" name="Nat. Plants">
        <title>Genomes of leafy and leafless Platanthera orchids illuminate the evolution of mycoheterotrophy.</title>
        <authorList>
            <person name="Li M.H."/>
            <person name="Liu K.W."/>
            <person name="Li Z."/>
            <person name="Lu H.C."/>
            <person name="Ye Q.L."/>
            <person name="Zhang D."/>
            <person name="Wang J.Y."/>
            <person name="Li Y.F."/>
            <person name="Zhong Z.M."/>
            <person name="Liu X."/>
            <person name="Yu X."/>
            <person name="Liu D.K."/>
            <person name="Tu X.D."/>
            <person name="Liu B."/>
            <person name="Hao Y."/>
            <person name="Liao X.Y."/>
            <person name="Jiang Y.T."/>
            <person name="Sun W.H."/>
            <person name="Chen J."/>
            <person name="Chen Y.Q."/>
            <person name="Ai Y."/>
            <person name="Zhai J.W."/>
            <person name="Wu S.S."/>
            <person name="Zhou Z."/>
            <person name="Hsiao Y.Y."/>
            <person name="Wu W.L."/>
            <person name="Chen Y.Y."/>
            <person name="Lin Y.F."/>
            <person name="Hsu J.L."/>
            <person name="Li C.Y."/>
            <person name="Wang Z.W."/>
            <person name="Zhao X."/>
            <person name="Zhong W.Y."/>
            <person name="Ma X.K."/>
            <person name="Ma L."/>
            <person name="Huang J."/>
            <person name="Chen G.Z."/>
            <person name="Huang M.Z."/>
            <person name="Huang L."/>
            <person name="Peng D.H."/>
            <person name="Luo Y.B."/>
            <person name="Zou S.Q."/>
            <person name="Chen S.P."/>
            <person name="Lan S."/>
            <person name="Tsai W.C."/>
            <person name="Van de Peer Y."/>
            <person name="Liu Z.J."/>
        </authorList>
    </citation>
    <scope>NUCLEOTIDE SEQUENCE [LARGE SCALE GENOMIC DNA]</scope>
    <source>
        <strain evidence="4">Lor287</strain>
    </source>
</reference>
<dbReference type="Pfam" id="PF17766">
    <property type="entry name" value="fn3_6"/>
    <property type="match status" value="1"/>
</dbReference>
<keyword evidence="5" id="KW-1185">Reference proteome</keyword>
<evidence type="ECO:0000313" key="5">
    <source>
        <dbReference type="Proteomes" id="UP001418222"/>
    </source>
</evidence>
<evidence type="ECO:0000313" key="4">
    <source>
        <dbReference type="EMBL" id="KAK8934192.1"/>
    </source>
</evidence>
<comment type="caution">
    <text evidence="4">The sequence shown here is derived from an EMBL/GenBank/DDBJ whole genome shotgun (WGS) entry which is preliminary data.</text>
</comment>
<keyword evidence="2" id="KW-0732">Signal</keyword>
<keyword evidence="4" id="KW-0378">Hydrolase</keyword>
<accession>A0AAP0B9M8</accession>
<evidence type="ECO:0000259" key="3">
    <source>
        <dbReference type="Pfam" id="PF17766"/>
    </source>
</evidence>
<protein>
    <submittedName>
        <fullName evidence="4">Subtilisin-like protease SDD1</fullName>
    </submittedName>
</protein>
<evidence type="ECO:0000256" key="1">
    <source>
        <dbReference type="ARBA" id="ARBA00011073"/>
    </source>
</evidence>
<evidence type="ECO:0000256" key="2">
    <source>
        <dbReference type="ARBA" id="ARBA00022729"/>
    </source>
</evidence>
<dbReference type="EMBL" id="JBBWWQ010000012">
    <property type="protein sequence ID" value="KAK8934192.1"/>
    <property type="molecule type" value="Genomic_DNA"/>
</dbReference>
<dbReference type="AlphaFoldDB" id="A0AAP0B9M8"/>
<dbReference type="Gene3D" id="2.60.40.2310">
    <property type="match status" value="1"/>
</dbReference>
<dbReference type="GO" id="GO:0008233">
    <property type="term" value="F:peptidase activity"/>
    <property type="evidence" value="ECO:0007669"/>
    <property type="project" value="UniProtKB-KW"/>
</dbReference>
<dbReference type="GO" id="GO:0006508">
    <property type="term" value="P:proteolysis"/>
    <property type="evidence" value="ECO:0007669"/>
    <property type="project" value="UniProtKB-KW"/>
</dbReference>
<feature type="domain" description="Subtilisin-like protease fibronectin type-III" evidence="3">
    <location>
        <begin position="71"/>
        <end position="127"/>
    </location>
</feature>
<dbReference type="InterPro" id="IPR045051">
    <property type="entry name" value="SBT"/>
</dbReference>
<proteinExistence type="inferred from homology"/>
<dbReference type="PANTHER" id="PTHR10795">
    <property type="entry name" value="PROPROTEIN CONVERTASE SUBTILISIN/KEXIN"/>
    <property type="match status" value="1"/>
</dbReference>
<name>A0AAP0B9M8_9ASPA</name>
<gene>
    <name evidence="4" type="primary">SDD1</name>
    <name evidence="4" type="ORF">KSP39_PZI014717</name>
</gene>
<dbReference type="InterPro" id="IPR041469">
    <property type="entry name" value="Subtilisin-like_FN3"/>
</dbReference>
<organism evidence="4 5">
    <name type="scientific">Platanthera zijinensis</name>
    <dbReference type="NCBI Taxonomy" id="2320716"/>
    <lineage>
        <taxon>Eukaryota</taxon>
        <taxon>Viridiplantae</taxon>
        <taxon>Streptophyta</taxon>
        <taxon>Embryophyta</taxon>
        <taxon>Tracheophyta</taxon>
        <taxon>Spermatophyta</taxon>
        <taxon>Magnoliopsida</taxon>
        <taxon>Liliopsida</taxon>
        <taxon>Asparagales</taxon>
        <taxon>Orchidaceae</taxon>
        <taxon>Orchidoideae</taxon>
        <taxon>Orchideae</taxon>
        <taxon>Orchidinae</taxon>
        <taxon>Platanthera</taxon>
    </lineage>
</organism>
<comment type="similarity">
    <text evidence="1">Belongs to the peptidase S8 family.</text>
</comment>
<sequence length="128" mass="14439">MDEKLNYEDHFVLSADHVNPEKASDPGLIYDITDDDFIQYLCGLGYSDENICIIFGLKVSCARMRKIIEIELNYPSILVFLNATRANITVSRTTMHVKEAASFYTVEVETPKGVGVMVNPIELKFSKV</sequence>
<keyword evidence="4" id="KW-0645">Protease</keyword>
<dbReference type="Proteomes" id="UP001418222">
    <property type="component" value="Unassembled WGS sequence"/>
</dbReference>